<accession>A0AAD4KDR5</accession>
<dbReference type="GeneID" id="70244967"/>
<sequence length="275" mass="31775">MKHPETELLPPVQCDFPCGFNPSYGKYDAAKTVSLGMKIKPVKNKVELPIGKSHPVTISILLECKQRRCRRVIFEKKKRPLSEYGVDETGAIWICKILLMGSKISCVLENNGRKIVDLFERDENDDFHNWIFLLQQEVEETMFQAEQLGVEMAVPAYTTFPATRQVASEKSTIWSSIPVFATEAKDEEFTMNITDFFSITIIMQFDRNHPRSIIPVLEVHLVQKEKQMSVEEFKKDWEEDSIYTYDIPYDGLLFSDHHRKRGRIAIDGPRLVGIQ</sequence>
<evidence type="ECO:0000313" key="1">
    <source>
        <dbReference type="EMBL" id="KAH8689166.1"/>
    </source>
</evidence>
<dbReference type="EMBL" id="JAJTJA010000016">
    <property type="protein sequence ID" value="KAH8689166.1"/>
    <property type="molecule type" value="Genomic_DNA"/>
</dbReference>
<dbReference type="AlphaFoldDB" id="A0AAD4KDR5"/>
<dbReference type="Proteomes" id="UP001201262">
    <property type="component" value="Unassembled WGS sequence"/>
</dbReference>
<keyword evidence="2" id="KW-1185">Reference proteome</keyword>
<proteinExistence type="predicted"/>
<evidence type="ECO:0000313" key="2">
    <source>
        <dbReference type="Proteomes" id="UP001201262"/>
    </source>
</evidence>
<name>A0AAD4KDR5_9EURO</name>
<comment type="caution">
    <text evidence="1">The sequence shown here is derived from an EMBL/GenBank/DDBJ whole genome shotgun (WGS) entry which is preliminary data.</text>
</comment>
<reference evidence="1" key="1">
    <citation type="submission" date="2021-12" db="EMBL/GenBank/DDBJ databases">
        <title>Convergent genome expansion in fungi linked to evolution of root-endophyte symbiosis.</title>
        <authorList>
            <consortium name="DOE Joint Genome Institute"/>
            <person name="Ke Y.-H."/>
            <person name="Bonito G."/>
            <person name="Liao H.-L."/>
            <person name="Looney B."/>
            <person name="Rojas-Flechas A."/>
            <person name="Nash J."/>
            <person name="Hameed K."/>
            <person name="Schadt C."/>
            <person name="Martin F."/>
            <person name="Crous P.W."/>
            <person name="Miettinen O."/>
            <person name="Magnuson J.K."/>
            <person name="Labbe J."/>
            <person name="Jacobson D."/>
            <person name="Doktycz M.J."/>
            <person name="Veneault-Fourrey C."/>
            <person name="Kuo A."/>
            <person name="Mondo S."/>
            <person name="Calhoun S."/>
            <person name="Riley R."/>
            <person name="Ohm R."/>
            <person name="LaButti K."/>
            <person name="Andreopoulos B."/>
            <person name="Pangilinan J."/>
            <person name="Nolan M."/>
            <person name="Tritt A."/>
            <person name="Clum A."/>
            <person name="Lipzen A."/>
            <person name="Daum C."/>
            <person name="Barry K."/>
            <person name="Grigoriev I.V."/>
            <person name="Vilgalys R."/>
        </authorList>
    </citation>
    <scope>NUCLEOTIDE SEQUENCE</scope>
    <source>
        <strain evidence="1">PMI_201</strain>
    </source>
</reference>
<protein>
    <submittedName>
        <fullName evidence="1">Uncharacterized protein</fullName>
    </submittedName>
</protein>
<dbReference type="RefSeq" id="XP_046065592.1">
    <property type="nucleotide sequence ID" value="XM_046214680.1"/>
</dbReference>
<gene>
    <name evidence="1" type="ORF">BGW36DRAFT_365697</name>
</gene>
<organism evidence="1 2">
    <name type="scientific">Talaromyces proteolyticus</name>
    <dbReference type="NCBI Taxonomy" id="1131652"/>
    <lineage>
        <taxon>Eukaryota</taxon>
        <taxon>Fungi</taxon>
        <taxon>Dikarya</taxon>
        <taxon>Ascomycota</taxon>
        <taxon>Pezizomycotina</taxon>
        <taxon>Eurotiomycetes</taxon>
        <taxon>Eurotiomycetidae</taxon>
        <taxon>Eurotiales</taxon>
        <taxon>Trichocomaceae</taxon>
        <taxon>Talaromyces</taxon>
        <taxon>Talaromyces sect. Bacilispori</taxon>
    </lineage>
</organism>